<evidence type="ECO:0000313" key="2">
    <source>
        <dbReference type="EMBL" id="RFM26532.1"/>
    </source>
</evidence>
<dbReference type="Pfam" id="PF13462">
    <property type="entry name" value="Thioredoxin_4"/>
    <property type="match status" value="1"/>
</dbReference>
<evidence type="ECO:0000313" key="3">
    <source>
        <dbReference type="Proteomes" id="UP000261284"/>
    </source>
</evidence>
<name>A0A3E1NF82_9BACT</name>
<protein>
    <submittedName>
        <fullName evidence="2">Disulfide bond formation protein DsbA</fullName>
    </submittedName>
</protein>
<dbReference type="SUPFAM" id="SSF52833">
    <property type="entry name" value="Thioredoxin-like"/>
    <property type="match status" value="1"/>
</dbReference>
<dbReference type="InterPro" id="IPR036249">
    <property type="entry name" value="Thioredoxin-like_sf"/>
</dbReference>
<dbReference type="Gene3D" id="3.40.30.10">
    <property type="entry name" value="Glutaredoxin"/>
    <property type="match status" value="1"/>
</dbReference>
<sequence length="179" mass="19725">MATKMKQPAEIIEPRDVFVGAPGAAVVLTAYIDYESEACAQLNEVLNTLLKNYDGQLKLNIRHFPLTRVHQHSMKAAEAAVGAAQEGKFWIMHNLIFRHRNNLGTISLKHYAREAGVTNKRFLDELVNSTYGWQVRGDLLDALDKGIRDVPVVFVNDAIVKGKLSVAAIGKMIDAALAA</sequence>
<reference evidence="2 3" key="1">
    <citation type="submission" date="2018-08" db="EMBL/GenBank/DDBJ databases">
        <title>Chitinophagaceae sp. K23C18032701, a novel bacterium isolated from forest soil.</title>
        <authorList>
            <person name="Wang C."/>
        </authorList>
    </citation>
    <scope>NUCLEOTIDE SEQUENCE [LARGE SCALE GENOMIC DNA]</scope>
    <source>
        <strain evidence="2 3">K23C18032701</strain>
    </source>
</reference>
<evidence type="ECO:0000259" key="1">
    <source>
        <dbReference type="Pfam" id="PF13462"/>
    </source>
</evidence>
<organism evidence="2 3">
    <name type="scientific">Deminuibacter soli</name>
    <dbReference type="NCBI Taxonomy" id="2291815"/>
    <lineage>
        <taxon>Bacteria</taxon>
        <taxon>Pseudomonadati</taxon>
        <taxon>Bacteroidota</taxon>
        <taxon>Chitinophagia</taxon>
        <taxon>Chitinophagales</taxon>
        <taxon>Chitinophagaceae</taxon>
        <taxon>Deminuibacter</taxon>
    </lineage>
</organism>
<dbReference type="InterPro" id="IPR012336">
    <property type="entry name" value="Thioredoxin-like_fold"/>
</dbReference>
<dbReference type="RefSeq" id="WP_116849086.1">
    <property type="nucleotide sequence ID" value="NZ_QTJU01000009.1"/>
</dbReference>
<proteinExistence type="predicted"/>
<accession>A0A3E1NF82</accession>
<keyword evidence="3" id="KW-1185">Reference proteome</keyword>
<feature type="domain" description="Thioredoxin-like fold" evidence="1">
    <location>
        <begin position="15"/>
        <end position="175"/>
    </location>
</feature>
<dbReference type="Proteomes" id="UP000261284">
    <property type="component" value="Unassembled WGS sequence"/>
</dbReference>
<gene>
    <name evidence="2" type="ORF">DXN05_20150</name>
</gene>
<comment type="caution">
    <text evidence="2">The sequence shown here is derived from an EMBL/GenBank/DDBJ whole genome shotgun (WGS) entry which is preliminary data.</text>
</comment>
<dbReference type="OrthoDB" id="117402at2"/>
<dbReference type="EMBL" id="QTJU01000009">
    <property type="protein sequence ID" value="RFM26532.1"/>
    <property type="molecule type" value="Genomic_DNA"/>
</dbReference>
<dbReference type="AlphaFoldDB" id="A0A3E1NF82"/>